<dbReference type="EMBL" id="AOSG01000059">
    <property type="protein sequence ID" value="EOR70777.1"/>
    <property type="molecule type" value="Genomic_DNA"/>
</dbReference>
<dbReference type="Gene3D" id="1.10.8.1060">
    <property type="entry name" value="Corynebacterium glutamicum thioredoxin-dependent arsenate reductase, N-terminal domain"/>
    <property type="match status" value="1"/>
</dbReference>
<keyword evidence="2" id="KW-1185">Reference proteome</keyword>
<accession>A0A9P2T949</accession>
<protein>
    <submittedName>
        <fullName evidence="1">Uncharacterized protein</fullName>
    </submittedName>
</protein>
<name>A0A9P2T949_THEFU</name>
<gene>
    <name evidence="1" type="ORF">TM51_10994</name>
</gene>
<reference evidence="1 2" key="1">
    <citation type="journal article" date="2013" name="Genome Announc.">
        <title>Draft Genome Sequence of the Lignocellulose Decomposer Thermobifida fusca Strain TM51.</title>
        <authorList>
            <person name="Toth A."/>
            <person name="Barna T."/>
            <person name="Nagy I."/>
            <person name="Horvath B."/>
            <person name="Nagy I."/>
            <person name="Tancsics A."/>
            <person name="Kriszt B."/>
            <person name="Baka E."/>
            <person name="Fekete C."/>
            <person name="Kukolya J."/>
        </authorList>
    </citation>
    <scope>NUCLEOTIDE SEQUENCE [LARGE SCALE GENOMIC DNA]</scope>
    <source>
        <strain evidence="1 2">TM51</strain>
    </source>
</reference>
<evidence type="ECO:0000313" key="1">
    <source>
        <dbReference type="EMBL" id="EOR70777.1"/>
    </source>
</evidence>
<proteinExistence type="predicted"/>
<comment type="caution">
    <text evidence="1">The sequence shown here is derived from an EMBL/GenBank/DDBJ whole genome shotgun (WGS) entry which is preliminary data.</text>
</comment>
<organism evidence="1 2">
    <name type="scientific">Thermobifida fusca TM51</name>
    <dbReference type="NCBI Taxonomy" id="1169414"/>
    <lineage>
        <taxon>Bacteria</taxon>
        <taxon>Bacillati</taxon>
        <taxon>Actinomycetota</taxon>
        <taxon>Actinomycetes</taxon>
        <taxon>Streptosporangiales</taxon>
        <taxon>Nocardiopsidaceae</taxon>
        <taxon>Thermobifida</taxon>
    </lineage>
</organism>
<dbReference type="RefSeq" id="WP_011292564.1">
    <property type="nucleotide sequence ID" value="NZ_AOSG01000059.1"/>
</dbReference>
<dbReference type="Proteomes" id="UP000014184">
    <property type="component" value="Unassembled WGS sequence"/>
</dbReference>
<dbReference type="AlphaFoldDB" id="A0A9P2T949"/>
<evidence type="ECO:0000313" key="2">
    <source>
        <dbReference type="Proteomes" id="UP000014184"/>
    </source>
</evidence>
<sequence>MLRIDQHTDMQHVTARLRNEFHTLPHRSVERCVTDTWHCARHLGFEATPSLVERVAREHLRALVESAPPSASPSAADTGLLD</sequence>